<dbReference type="GO" id="GO:0005737">
    <property type="term" value="C:cytoplasm"/>
    <property type="evidence" value="ECO:0007669"/>
    <property type="project" value="TreeGrafter"/>
</dbReference>
<dbReference type="InterPro" id="IPR000683">
    <property type="entry name" value="Gfo/Idh/MocA-like_OxRdtase_N"/>
</dbReference>
<dbReference type="InterPro" id="IPR036291">
    <property type="entry name" value="NAD(P)-bd_dom_sf"/>
</dbReference>
<dbReference type="Gene3D" id="3.40.50.720">
    <property type="entry name" value="NAD(P)-binding Rossmann-like Domain"/>
    <property type="match status" value="1"/>
</dbReference>
<feature type="domain" description="Gfo/Idh/MocA-like oxidoreductase N-terminal" evidence="1">
    <location>
        <begin position="382"/>
        <end position="479"/>
    </location>
</feature>
<dbReference type="InterPro" id="IPR036691">
    <property type="entry name" value="Endo/exonu/phosph_ase_sf"/>
</dbReference>
<dbReference type="InterPro" id="IPR004104">
    <property type="entry name" value="Gfo/Idh/MocA-like_OxRdtase_C"/>
</dbReference>
<accession>A0A4U0XSD5</accession>
<dbReference type="EMBL" id="NAJN01000146">
    <property type="protein sequence ID" value="TKA78353.1"/>
    <property type="molecule type" value="Genomic_DNA"/>
</dbReference>
<dbReference type="GO" id="GO:0006740">
    <property type="term" value="P:NADPH regeneration"/>
    <property type="evidence" value="ECO:0007669"/>
    <property type="project" value="TreeGrafter"/>
</dbReference>
<name>A0A4U0XSD5_9PEZI</name>
<dbReference type="GO" id="GO:0000166">
    <property type="term" value="F:nucleotide binding"/>
    <property type="evidence" value="ECO:0007669"/>
    <property type="project" value="InterPro"/>
</dbReference>
<dbReference type="PANTHER" id="PTHR42840">
    <property type="entry name" value="NAD(P)-BINDING ROSSMANN-FOLD SUPERFAMILY PROTEIN-RELATED"/>
    <property type="match status" value="1"/>
</dbReference>
<proteinExistence type="predicted"/>
<evidence type="ECO:0000259" key="1">
    <source>
        <dbReference type="Pfam" id="PF01408"/>
    </source>
</evidence>
<dbReference type="STRING" id="331657.A0A4U0XSD5"/>
<dbReference type="Gene3D" id="3.30.360.10">
    <property type="entry name" value="Dihydrodipicolinate Reductase, domain 2"/>
    <property type="match status" value="1"/>
</dbReference>
<reference evidence="3 4" key="1">
    <citation type="submission" date="2017-03" db="EMBL/GenBank/DDBJ databases">
        <title>Genomes of endolithic fungi from Antarctica.</title>
        <authorList>
            <person name="Coleine C."/>
            <person name="Masonjones S."/>
            <person name="Stajich J.E."/>
        </authorList>
    </citation>
    <scope>NUCLEOTIDE SEQUENCE [LARGE SCALE GENOMIC DNA]</scope>
    <source>
        <strain evidence="3 4">CCFEE 5187</strain>
    </source>
</reference>
<dbReference type="Pfam" id="PF02894">
    <property type="entry name" value="GFO_IDH_MocA_C"/>
    <property type="match status" value="1"/>
</dbReference>
<keyword evidence="4" id="KW-1185">Reference proteome</keyword>
<dbReference type="OrthoDB" id="64915at2759"/>
<feature type="domain" description="Gfo/Idh/MocA-like oxidoreductase C-terminal" evidence="2">
    <location>
        <begin position="513"/>
        <end position="702"/>
    </location>
</feature>
<evidence type="ECO:0000313" key="3">
    <source>
        <dbReference type="EMBL" id="TKA78353.1"/>
    </source>
</evidence>
<evidence type="ECO:0008006" key="5">
    <source>
        <dbReference type="Google" id="ProtNLM"/>
    </source>
</evidence>
<dbReference type="AlphaFoldDB" id="A0A4U0XSD5"/>
<dbReference type="GO" id="GO:0016491">
    <property type="term" value="F:oxidoreductase activity"/>
    <property type="evidence" value="ECO:0007669"/>
    <property type="project" value="TreeGrafter"/>
</dbReference>
<dbReference type="SUPFAM" id="SSF55347">
    <property type="entry name" value="Glyceraldehyde-3-phosphate dehydrogenase-like, C-terminal domain"/>
    <property type="match status" value="1"/>
</dbReference>
<dbReference type="Proteomes" id="UP000308768">
    <property type="component" value="Unassembled WGS sequence"/>
</dbReference>
<dbReference type="PANTHER" id="PTHR42840:SF5">
    <property type="entry name" value="NAD(P)-BINDING ROSSMANN-FOLD SUPERFAMILY PROTEIN"/>
    <property type="match status" value="1"/>
</dbReference>
<gene>
    <name evidence="3" type="ORF">B0A49_01235</name>
</gene>
<dbReference type="SUPFAM" id="SSF56219">
    <property type="entry name" value="DNase I-like"/>
    <property type="match status" value="1"/>
</dbReference>
<evidence type="ECO:0000313" key="4">
    <source>
        <dbReference type="Proteomes" id="UP000308768"/>
    </source>
</evidence>
<evidence type="ECO:0000259" key="2">
    <source>
        <dbReference type="Pfam" id="PF02894"/>
    </source>
</evidence>
<dbReference type="SUPFAM" id="SSF51735">
    <property type="entry name" value="NAD(P)-binding Rossmann-fold domains"/>
    <property type="match status" value="1"/>
</dbReference>
<protein>
    <recommendedName>
        <fullName evidence="5">Endonuclease/exonuclease/phosphatase domain-containing protein</fullName>
    </recommendedName>
</protein>
<sequence>MRDMATMLQPVLSWLLPGYNGSPPRVNDSPAALPLRILTHNIRYATSSPFKNEKLWEDRLPLILNELRYNTRFLDSIGPQTSRTTFSSTSVPSGTAFICLQEVLHSQLNDILRGLNGDEASSKTSTALPTGPFWAHIGVAREDGAEKGEYSPIIFAVQIFHLLHYETLWLSPTPDRPSLGWDAGSIRIVTIGVFEHRVTRQRIVACNTHLDNDGGQSRKKGVAIILDAIKRIRSEWKSTGPGGSTEEPAVFLAGDFNSFPDQEAYLEMAASGLMVDLFHFVEPKKRYGESITFTGFEPHKHKEEQGRIDFIWLGPQGAVQTRRASEKSLNWQFEGYAVLPNLYEDGVFSSDHRYLCQRRASCKFSPALLKLYEKKLITSKPAVRQATENLTLKAIYSRSLKSAKSLGESLSSVDLYSDDAGSGKSYADLLKRDDIHAVIIALPILKQPDYIKQALKASKHVLAEKPIAKDVATASELLKWYHDEIDTKKVTWSVAENFRYMDSFLYGAQQVKQMGRVLGFRTRMQTYVQPGSKYYETEWRKTPEYQGGFLLDGGVHFIAGTRLLLQSENAPTRVSAFTTQLQGHLPPVDTADATWKLKNGSSGTFAVSFGTTFSGSEYTVACEKGTVSVSRGMIVVTKDGKEVEKKDLTSEGAGVKQEVKAWGEGIAASKQDSRQTPEEALKDLEILEAMLRSGERNGQPIDLKL</sequence>
<dbReference type="CDD" id="cd09083">
    <property type="entry name" value="EEP-1"/>
    <property type="match status" value="1"/>
</dbReference>
<dbReference type="Gene3D" id="3.60.10.10">
    <property type="entry name" value="Endonuclease/exonuclease/phosphatase"/>
    <property type="match status" value="1"/>
</dbReference>
<organism evidence="3 4">
    <name type="scientific">Cryomyces minteri</name>
    <dbReference type="NCBI Taxonomy" id="331657"/>
    <lineage>
        <taxon>Eukaryota</taxon>
        <taxon>Fungi</taxon>
        <taxon>Dikarya</taxon>
        <taxon>Ascomycota</taxon>
        <taxon>Pezizomycotina</taxon>
        <taxon>Dothideomycetes</taxon>
        <taxon>Dothideomycetes incertae sedis</taxon>
        <taxon>Cryomyces</taxon>
    </lineage>
</organism>
<dbReference type="Pfam" id="PF01408">
    <property type="entry name" value="GFO_IDH_MocA"/>
    <property type="match status" value="1"/>
</dbReference>
<comment type="caution">
    <text evidence="3">The sequence shown here is derived from an EMBL/GenBank/DDBJ whole genome shotgun (WGS) entry which is preliminary data.</text>
</comment>